<dbReference type="AlphaFoldDB" id="A0A645HK41"/>
<name>A0A645HK41_9ZZZZ</name>
<evidence type="ECO:0000313" key="1">
    <source>
        <dbReference type="EMBL" id="MPN38752.1"/>
    </source>
</evidence>
<accession>A0A645HK41</accession>
<protein>
    <submittedName>
        <fullName evidence="1">Uncharacterized protein</fullName>
    </submittedName>
</protein>
<organism evidence="1">
    <name type="scientific">bioreactor metagenome</name>
    <dbReference type="NCBI Taxonomy" id="1076179"/>
    <lineage>
        <taxon>unclassified sequences</taxon>
        <taxon>metagenomes</taxon>
        <taxon>ecological metagenomes</taxon>
    </lineage>
</organism>
<gene>
    <name evidence="1" type="ORF">SDC9_186277</name>
</gene>
<reference evidence="1" key="1">
    <citation type="submission" date="2019-08" db="EMBL/GenBank/DDBJ databases">
        <authorList>
            <person name="Kucharzyk K."/>
            <person name="Murdoch R.W."/>
            <person name="Higgins S."/>
            <person name="Loffler F."/>
        </authorList>
    </citation>
    <scope>NUCLEOTIDE SEQUENCE</scope>
</reference>
<comment type="caution">
    <text evidence="1">The sequence shown here is derived from an EMBL/GenBank/DDBJ whole genome shotgun (WGS) entry which is preliminary data.</text>
</comment>
<dbReference type="EMBL" id="VSSQ01094175">
    <property type="protein sequence ID" value="MPN38752.1"/>
    <property type="molecule type" value="Genomic_DNA"/>
</dbReference>
<sequence length="47" mass="5674">MKQINRDFDASNIYSLLYPKKEHAMFEPDKKNQIIITEDKDEKTSHY</sequence>
<proteinExistence type="predicted"/>